<evidence type="ECO:0000256" key="2">
    <source>
        <dbReference type="ARBA" id="ARBA00004838"/>
    </source>
</evidence>
<reference evidence="13 14" key="1">
    <citation type="journal article" date="2016" name="Nat. Commun.">
        <title>Thousands of microbial genomes shed light on interconnected biogeochemical processes in an aquifer system.</title>
        <authorList>
            <person name="Anantharaman K."/>
            <person name="Brown C.T."/>
            <person name="Hug L.A."/>
            <person name="Sharon I."/>
            <person name="Castelle C.J."/>
            <person name="Probst A.J."/>
            <person name="Thomas B.C."/>
            <person name="Singh A."/>
            <person name="Wilkins M.J."/>
            <person name="Karaoz U."/>
            <person name="Brodie E.L."/>
            <person name="Williams K.H."/>
            <person name="Hubbard S.S."/>
            <person name="Banfield J.F."/>
        </authorList>
    </citation>
    <scope>NUCLEOTIDE SEQUENCE [LARGE SCALE GENOMIC DNA]</scope>
</reference>
<comment type="catalytic activity">
    <reaction evidence="1 10 12">
        <text>(2R)-3-phosphoglycerate + ATP = (2R)-3-phospho-glyceroyl phosphate + ADP</text>
        <dbReference type="Rhea" id="RHEA:14801"/>
        <dbReference type="ChEBI" id="CHEBI:30616"/>
        <dbReference type="ChEBI" id="CHEBI:57604"/>
        <dbReference type="ChEBI" id="CHEBI:58272"/>
        <dbReference type="ChEBI" id="CHEBI:456216"/>
        <dbReference type="EC" id="2.7.2.3"/>
    </reaction>
</comment>
<comment type="subunit">
    <text evidence="10">Monomer.</text>
</comment>
<evidence type="ECO:0000256" key="8">
    <source>
        <dbReference type="ARBA" id="ARBA00022777"/>
    </source>
</evidence>
<evidence type="ECO:0000256" key="6">
    <source>
        <dbReference type="ARBA" id="ARBA00022679"/>
    </source>
</evidence>
<evidence type="ECO:0000256" key="12">
    <source>
        <dbReference type="RuleBase" id="RU000532"/>
    </source>
</evidence>
<feature type="binding site" evidence="10">
    <location>
        <position position="148"/>
    </location>
    <ligand>
        <name>substrate</name>
    </ligand>
</feature>
<evidence type="ECO:0000313" key="13">
    <source>
        <dbReference type="EMBL" id="OGG87607.1"/>
    </source>
</evidence>
<dbReference type="GO" id="GO:0043531">
    <property type="term" value="F:ADP binding"/>
    <property type="evidence" value="ECO:0007669"/>
    <property type="project" value="TreeGrafter"/>
</dbReference>
<protein>
    <recommendedName>
        <fullName evidence="5 10">Phosphoglycerate kinase</fullName>
        <ecNumber evidence="4 10">2.7.2.3</ecNumber>
    </recommendedName>
</protein>
<feature type="binding site" evidence="10 11">
    <location>
        <position position="198"/>
    </location>
    <ligand>
        <name>ATP</name>
        <dbReference type="ChEBI" id="CHEBI:30616"/>
    </ligand>
</feature>
<feature type="binding site" evidence="10">
    <location>
        <position position="37"/>
    </location>
    <ligand>
        <name>substrate</name>
    </ligand>
</feature>
<name>A0A1F6FP20_9BACT</name>
<evidence type="ECO:0000256" key="3">
    <source>
        <dbReference type="ARBA" id="ARBA00008982"/>
    </source>
</evidence>
<dbReference type="UniPathway" id="UPA00109">
    <property type="reaction ID" value="UER00185"/>
</dbReference>
<dbReference type="HAMAP" id="MF_00145">
    <property type="entry name" value="Phosphoglyc_kinase"/>
    <property type="match status" value="1"/>
</dbReference>
<dbReference type="EC" id="2.7.2.3" evidence="4 10"/>
<dbReference type="InterPro" id="IPR015824">
    <property type="entry name" value="Phosphoglycerate_kinase_N"/>
</dbReference>
<keyword evidence="8 10" id="KW-0418">Kinase</keyword>
<evidence type="ECO:0000256" key="11">
    <source>
        <dbReference type="PIRSR" id="PIRSR000724-2"/>
    </source>
</evidence>
<dbReference type="Pfam" id="PF00162">
    <property type="entry name" value="PGK"/>
    <property type="match status" value="1"/>
</dbReference>
<dbReference type="GO" id="GO:0006094">
    <property type="term" value="P:gluconeogenesis"/>
    <property type="evidence" value="ECO:0007669"/>
    <property type="project" value="TreeGrafter"/>
</dbReference>
<evidence type="ECO:0000256" key="5">
    <source>
        <dbReference type="ARBA" id="ARBA00016471"/>
    </source>
</evidence>
<dbReference type="InterPro" id="IPR036043">
    <property type="entry name" value="Phosphoglycerate_kinase_sf"/>
</dbReference>
<gene>
    <name evidence="10" type="primary">pgk</name>
    <name evidence="13" type="ORF">A3B87_00625</name>
</gene>
<evidence type="ECO:0000256" key="1">
    <source>
        <dbReference type="ARBA" id="ARBA00000642"/>
    </source>
</evidence>
<dbReference type="GO" id="GO:0005829">
    <property type="term" value="C:cytosol"/>
    <property type="evidence" value="ECO:0007669"/>
    <property type="project" value="TreeGrafter"/>
</dbReference>
<evidence type="ECO:0000256" key="7">
    <source>
        <dbReference type="ARBA" id="ARBA00022741"/>
    </source>
</evidence>
<dbReference type="STRING" id="1798561.A3B87_00625"/>
<dbReference type="InterPro" id="IPR001576">
    <property type="entry name" value="Phosphoglycerate_kinase"/>
</dbReference>
<evidence type="ECO:0000256" key="9">
    <source>
        <dbReference type="ARBA" id="ARBA00022840"/>
    </source>
</evidence>
<feature type="binding site" evidence="10 11">
    <location>
        <begin position="321"/>
        <end position="324"/>
    </location>
    <ligand>
        <name>ATP</name>
        <dbReference type="ChEBI" id="CHEBI:30616"/>
    </ligand>
</feature>
<evidence type="ECO:0000256" key="4">
    <source>
        <dbReference type="ARBA" id="ARBA00013061"/>
    </source>
</evidence>
<dbReference type="AlphaFoldDB" id="A0A1F6FP20"/>
<keyword evidence="9 10" id="KW-0067">ATP-binding</keyword>
<comment type="subcellular location">
    <subcellularLocation>
        <location evidence="10">Cytoplasm</location>
    </subcellularLocation>
</comment>
<dbReference type="PIRSF" id="PIRSF000724">
    <property type="entry name" value="Pgk"/>
    <property type="match status" value="1"/>
</dbReference>
<keyword evidence="6 10" id="KW-0808">Transferase</keyword>
<proteinExistence type="inferred from homology"/>
<accession>A0A1F6FP20</accession>
<dbReference type="PRINTS" id="PR00477">
    <property type="entry name" value="PHGLYCKINASE"/>
</dbReference>
<dbReference type="GO" id="GO:0004618">
    <property type="term" value="F:phosphoglycerate kinase activity"/>
    <property type="evidence" value="ECO:0007669"/>
    <property type="project" value="UniProtKB-UniRule"/>
</dbReference>
<comment type="caution">
    <text evidence="13">The sequence shown here is derived from an EMBL/GenBank/DDBJ whole genome shotgun (WGS) entry which is preliminary data.</text>
</comment>
<dbReference type="Proteomes" id="UP000179136">
    <property type="component" value="Unassembled WGS sequence"/>
</dbReference>
<comment type="pathway">
    <text evidence="2 10">Carbohydrate degradation; glycolysis; pyruvate from D-glyceraldehyde 3-phosphate: step 2/5.</text>
</comment>
<keyword evidence="7 10" id="KW-0547">Nucleotide-binding</keyword>
<evidence type="ECO:0000256" key="10">
    <source>
        <dbReference type="HAMAP-Rule" id="MF_00145"/>
    </source>
</evidence>
<comment type="caution">
    <text evidence="10">Lacks conserved residue(s) required for the propagation of feature annotation.</text>
</comment>
<keyword evidence="10" id="KW-0963">Cytoplasm</keyword>
<dbReference type="GO" id="GO:0006096">
    <property type="term" value="P:glycolytic process"/>
    <property type="evidence" value="ECO:0007669"/>
    <property type="project" value="UniProtKB-UniRule"/>
</dbReference>
<keyword evidence="10" id="KW-0324">Glycolysis</keyword>
<dbReference type="PANTHER" id="PTHR11406:SF23">
    <property type="entry name" value="PHOSPHOGLYCERATE KINASE 1, CHLOROPLASTIC-RELATED"/>
    <property type="match status" value="1"/>
</dbReference>
<organism evidence="13 14">
    <name type="scientific">Candidatus Kuenenbacteria bacterium RIFCSPHIGHO2_02_FULL_39_13</name>
    <dbReference type="NCBI Taxonomy" id="1798561"/>
    <lineage>
        <taxon>Bacteria</taxon>
        <taxon>Candidatus Kueneniibacteriota</taxon>
    </lineage>
</organism>
<feature type="binding site" evidence="10">
    <location>
        <position position="115"/>
    </location>
    <ligand>
        <name>substrate</name>
    </ligand>
</feature>
<sequence>MKFKSLKYIRNLAGKRVLVRCDFDLPMKNCKIIDDTRLKACVPTIKYLLFKGAKVVLVGHLGRPKGVDEKLSLLPVKNKLEKILEKKIVFIDWDEIPSRLAPRNDISLRMLENLRFYTGEEKNSKKFAKKLASLADIYVNEAFAVSHRSVASVDAIQNYLPSYAGLRLEKEIENLSAVLKNPKHPVILIIGGAKIETKLPVIKEFQKIADQILVAGAVANTFLKAAGVEVGKSLVDEKYIDEAKSILNSKILLPVDWRVKNGKILDIGPRTIELFAQKIKLAKTIVWNGPMGKFEEKEFAIGTQEIAKEVLKSKAKVVIGGGDTDKILQGKKFGSNIFVSTGGGAMLEFLAGKKLPGFKRIFLH</sequence>
<dbReference type="FunFam" id="3.40.50.1260:FF:000006">
    <property type="entry name" value="Phosphoglycerate kinase"/>
    <property type="match status" value="1"/>
</dbReference>
<comment type="similarity">
    <text evidence="3 10 12">Belongs to the phosphoglycerate kinase family.</text>
</comment>
<dbReference type="EMBL" id="MFMW01000005">
    <property type="protein sequence ID" value="OGG87607.1"/>
    <property type="molecule type" value="Genomic_DNA"/>
</dbReference>
<dbReference type="Gene3D" id="3.40.50.1260">
    <property type="entry name" value="Phosphoglycerate kinase, N-terminal domain"/>
    <property type="match status" value="2"/>
</dbReference>
<dbReference type="SUPFAM" id="SSF53748">
    <property type="entry name" value="Phosphoglycerate kinase"/>
    <property type="match status" value="1"/>
</dbReference>
<feature type="binding site" evidence="10 11">
    <location>
        <position position="295"/>
    </location>
    <ligand>
        <name>ATP</name>
        <dbReference type="ChEBI" id="CHEBI:30616"/>
    </ligand>
</feature>
<evidence type="ECO:0000313" key="14">
    <source>
        <dbReference type="Proteomes" id="UP000179136"/>
    </source>
</evidence>
<dbReference type="PANTHER" id="PTHR11406">
    <property type="entry name" value="PHOSPHOGLYCERATE KINASE"/>
    <property type="match status" value="1"/>
</dbReference>
<dbReference type="GO" id="GO:0005524">
    <property type="term" value="F:ATP binding"/>
    <property type="evidence" value="ECO:0007669"/>
    <property type="project" value="UniProtKB-KW"/>
</dbReference>
<feature type="binding site" evidence="10">
    <location>
        <begin position="60"/>
        <end position="63"/>
    </location>
    <ligand>
        <name>substrate</name>
    </ligand>
</feature>